<dbReference type="PIRSF" id="PIRSF032442">
    <property type="entry name" value="UCP032442"/>
    <property type="match status" value="1"/>
</dbReference>
<gene>
    <name evidence="2" type="ORF">ERX29_01645</name>
</gene>
<dbReference type="PANTHER" id="PTHR37806">
    <property type="entry name" value="LMO0724 PROTEIN"/>
    <property type="match status" value="1"/>
</dbReference>
<organism evidence="2 3">
    <name type="scientific">Macrococcus lamae</name>
    <dbReference type="NCBI Taxonomy" id="198484"/>
    <lineage>
        <taxon>Bacteria</taxon>
        <taxon>Bacillati</taxon>
        <taxon>Bacillota</taxon>
        <taxon>Bacilli</taxon>
        <taxon>Bacillales</taxon>
        <taxon>Staphylococcaceae</taxon>
        <taxon>Macrococcus</taxon>
    </lineage>
</organism>
<evidence type="ECO:0000313" key="2">
    <source>
        <dbReference type="EMBL" id="TDM12732.1"/>
    </source>
</evidence>
<comment type="caution">
    <text evidence="2">The sequence shown here is derived from an EMBL/GenBank/DDBJ whole genome shotgun (WGS) entry which is preliminary data.</text>
</comment>
<dbReference type="EMBL" id="SCWB01000002">
    <property type="protein sequence ID" value="TDM12732.1"/>
    <property type="molecule type" value="Genomic_DNA"/>
</dbReference>
<dbReference type="InterPro" id="IPR039564">
    <property type="entry name" value="Peptidase_C39-like"/>
</dbReference>
<dbReference type="InterPro" id="IPR016997">
    <property type="entry name" value="UCP032442"/>
</dbReference>
<dbReference type="Gene3D" id="3.90.70.10">
    <property type="entry name" value="Cysteine proteinases"/>
    <property type="match status" value="1"/>
</dbReference>
<dbReference type="OrthoDB" id="1164310at2"/>
<dbReference type="Proteomes" id="UP000294802">
    <property type="component" value="Unassembled WGS sequence"/>
</dbReference>
<dbReference type="AlphaFoldDB" id="A0A4R6BWR8"/>
<protein>
    <recommendedName>
        <fullName evidence="1">Peptidase C39-like domain-containing protein</fullName>
    </recommendedName>
</protein>
<proteinExistence type="predicted"/>
<dbReference type="Pfam" id="PF13529">
    <property type="entry name" value="Peptidase_C39_2"/>
    <property type="match status" value="1"/>
</dbReference>
<dbReference type="PANTHER" id="PTHR37806:SF1">
    <property type="entry name" value="PEPTIDASE C39-LIKE DOMAIN-CONTAINING PROTEIN"/>
    <property type="match status" value="1"/>
</dbReference>
<feature type="domain" description="Peptidase C39-like" evidence="1">
    <location>
        <begin position="7"/>
        <end position="158"/>
    </location>
</feature>
<name>A0A4R6BWR8_9STAP</name>
<dbReference type="RefSeq" id="WP_133442947.1">
    <property type="nucleotide sequence ID" value="NZ_SCWB01000002.1"/>
</dbReference>
<evidence type="ECO:0000313" key="3">
    <source>
        <dbReference type="Proteomes" id="UP000294802"/>
    </source>
</evidence>
<reference evidence="2 3" key="1">
    <citation type="submission" date="2019-01" db="EMBL/GenBank/DDBJ databases">
        <title>Draft genome sequences of the type strains of six Macrococcus species.</title>
        <authorList>
            <person name="Mazhar S."/>
            <person name="Altermann E."/>
            <person name="Hill C."/>
            <person name="Mcauliffe O."/>
        </authorList>
    </citation>
    <scope>NUCLEOTIDE SEQUENCE [LARGE SCALE GENOMIC DNA]</scope>
    <source>
        <strain evidence="2 3">CCM4815</strain>
    </source>
</reference>
<evidence type="ECO:0000259" key="1">
    <source>
        <dbReference type="Pfam" id="PF13529"/>
    </source>
</evidence>
<accession>A0A4R6BWR8</accession>
<sequence>MDPLLLPVQPISQLFPKPIIMGCEGVAAAMLLQYNQHFISADKLMKYWPRHPNNPELGYVGHPFFIKPNVHQTIFPQALVPYLKQYDEHIIDGTGQSLKNLEQVINSGQPVVIYHTHLGVRPLRRTFKTSSGLKNWVSNIHVTLLIGYDEYHYYFIDPLWMHFKTLLAPALWPSHHQIHKMNKKRLIRSYDAPGRMCLYRNINQTFTR</sequence>
<keyword evidence="3" id="KW-1185">Reference proteome</keyword>